<protein>
    <submittedName>
        <fullName evidence="1">Uncharacterized protein</fullName>
    </submittedName>
</protein>
<dbReference type="Proteomes" id="UP000616885">
    <property type="component" value="Unassembled WGS sequence"/>
</dbReference>
<dbReference type="SUPFAM" id="SSF50494">
    <property type="entry name" value="Trypsin-like serine proteases"/>
    <property type="match status" value="1"/>
</dbReference>
<gene>
    <name evidence="1" type="ORF">IM811_016617</name>
</gene>
<reference evidence="1" key="1">
    <citation type="submission" date="2020-10" db="EMBL/GenBank/DDBJ databases">
        <title>High-Quality Genome Resource of Clonostachys rosea strain S41 by Oxford Nanopore Long-Read Sequencing.</title>
        <authorList>
            <person name="Wang H."/>
        </authorList>
    </citation>
    <scope>NUCLEOTIDE SEQUENCE</scope>
    <source>
        <strain evidence="1">S41</strain>
    </source>
</reference>
<proteinExistence type="predicted"/>
<accession>A0A8H7KDJ3</accession>
<organism evidence="1 2">
    <name type="scientific">Bionectria ochroleuca</name>
    <name type="common">Gliocladium roseum</name>
    <dbReference type="NCBI Taxonomy" id="29856"/>
    <lineage>
        <taxon>Eukaryota</taxon>
        <taxon>Fungi</taxon>
        <taxon>Dikarya</taxon>
        <taxon>Ascomycota</taxon>
        <taxon>Pezizomycotina</taxon>
        <taxon>Sordariomycetes</taxon>
        <taxon>Hypocreomycetidae</taxon>
        <taxon>Hypocreales</taxon>
        <taxon>Bionectriaceae</taxon>
        <taxon>Clonostachys</taxon>
    </lineage>
</organism>
<evidence type="ECO:0000313" key="2">
    <source>
        <dbReference type="Proteomes" id="UP000616885"/>
    </source>
</evidence>
<name>A0A8H7KDJ3_BIOOC</name>
<dbReference type="EMBL" id="JADCTT010000008">
    <property type="protein sequence ID" value="KAF9748822.1"/>
    <property type="molecule type" value="Genomic_DNA"/>
</dbReference>
<evidence type="ECO:0000313" key="1">
    <source>
        <dbReference type="EMBL" id="KAF9748822.1"/>
    </source>
</evidence>
<comment type="caution">
    <text evidence="1">The sequence shown here is derived from an EMBL/GenBank/DDBJ whole genome shotgun (WGS) entry which is preliminary data.</text>
</comment>
<dbReference type="InterPro" id="IPR009003">
    <property type="entry name" value="Peptidase_S1_PA"/>
</dbReference>
<sequence>MGESALKSTRALIKQRADARCVVKPVLASHHICGLWNHPDSQLREQILRTIERLPDAQAVDILRKGYKDAAELPVTVCITLTKRSSSWAKIDRILRELRKILDNHGLPDILCEVMESTVFFHSSMSTAHTPELTTTEEEETRLVSFVGTSISPLATTASGEFSELAVEGSLGLVLKWKQQGGSEKIVALTCRHVVQDEAQLNATMNEPLNEPIKIIQPGPDTFRQMQDTLTEIQEQAEPGEIRERVVAALHQLSAFQQLSVRVVGQVLFAPRFALRPVVRQDTTIVRQDDEAGPPSREFKWLTDWALVDLHQDVAPDLANQVTVSRAQHSRLLDHEATIRVRSAGADDVTLELSGTVSEAELMTMPRDESNQAVVAKFGAATGLTLGSSNGMYSSLRTGKNSWSQEWCIIGMKKDPNQGMLAQRTMFSAQGDSGAAVWFLDGKIAGMLTSGRCRGVVDVTYATPIERLLNDIRGRGYDVELP</sequence>
<dbReference type="AlphaFoldDB" id="A0A8H7KDJ3"/>